<protein>
    <submittedName>
        <fullName evidence="1">2488_t:CDS:1</fullName>
    </submittedName>
</protein>
<evidence type="ECO:0000313" key="1">
    <source>
        <dbReference type="EMBL" id="CAG8508405.1"/>
    </source>
</evidence>
<sequence length="483" mass="55580">PFDSFDYHKVQIWDKGATLIKTYVSCLSDETKNSLIKTGVTLPPATLIRPTFEYASLLQCLDYILLFQAVGIWIGENEGVALRKITYRHYLVVEELCNLFFQRSSNLKCLKYDKTRGLPGSPDVQYIPLRHLPEADVCLSRLERFCVMDSVPNEIISTIAQVSHNLKEIKIETLGDNDEILAALIESQRNLRSLIIYAEDLLPNVTKALKYRASSLRKVKLDWEFSLPLDLFANSANLEKFSAHQYSSIATRETFEVFSNTEFRRLRKLHLTTPRLYLDQMSRLISNTGGSLRDLKISYEKTNSTEHCKEFIDTIGRACPNIQKLCIFVPDEAIPLLPSLLASCGQLRKLKFLNGCSRTDSDFIHTFDVSKYFPEMGKVLPTKLCTFSMSCDWVLTADAFRKFLEHCEMRLEPGRMIVFNFGRELTTKHVEIVEEYRVKGVISKAYNITLTLAFYGNTNLNWVSFHPLPDYRIIQDVMHLRFL</sequence>
<dbReference type="EMBL" id="CAJVPT010004448">
    <property type="protein sequence ID" value="CAG8508405.1"/>
    <property type="molecule type" value="Genomic_DNA"/>
</dbReference>
<accession>A0ACA9L428</accession>
<dbReference type="Proteomes" id="UP000789525">
    <property type="component" value="Unassembled WGS sequence"/>
</dbReference>
<gene>
    <name evidence="1" type="ORF">ACOLOM_LOCUS3109</name>
</gene>
<organism evidence="1 2">
    <name type="scientific">Acaulospora colombiana</name>
    <dbReference type="NCBI Taxonomy" id="27376"/>
    <lineage>
        <taxon>Eukaryota</taxon>
        <taxon>Fungi</taxon>
        <taxon>Fungi incertae sedis</taxon>
        <taxon>Mucoromycota</taxon>
        <taxon>Glomeromycotina</taxon>
        <taxon>Glomeromycetes</taxon>
        <taxon>Diversisporales</taxon>
        <taxon>Acaulosporaceae</taxon>
        <taxon>Acaulospora</taxon>
    </lineage>
</organism>
<comment type="caution">
    <text evidence="1">The sequence shown here is derived from an EMBL/GenBank/DDBJ whole genome shotgun (WGS) entry which is preliminary data.</text>
</comment>
<feature type="non-terminal residue" evidence="1">
    <location>
        <position position="1"/>
    </location>
</feature>
<proteinExistence type="predicted"/>
<name>A0ACA9L428_9GLOM</name>
<keyword evidence="2" id="KW-1185">Reference proteome</keyword>
<evidence type="ECO:0000313" key="2">
    <source>
        <dbReference type="Proteomes" id="UP000789525"/>
    </source>
</evidence>
<reference evidence="1" key="1">
    <citation type="submission" date="2021-06" db="EMBL/GenBank/DDBJ databases">
        <authorList>
            <person name="Kallberg Y."/>
            <person name="Tangrot J."/>
            <person name="Rosling A."/>
        </authorList>
    </citation>
    <scope>NUCLEOTIDE SEQUENCE</scope>
    <source>
        <strain evidence="1">CL356</strain>
    </source>
</reference>